<reference evidence="13 14" key="1">
    <citation type="submission" date="2018-05" db="EMBL/GenBank/DDBJ databases">
        <title>Mucilaginibacter hurinus sp. nov., isolated from briquette warehouse soil.</title>
        <authorList>
            <person name="Choi L."/>
        </authorList>
    </citation>
    <scope>NUCLEOTIDE SEQUENCE [LARGE SCALE GENOMIC DNA]</scope>
    <source>
        <strain evidence="13 14">ZR32</strain>
    </source>
</reference>
<comment type="similarity">
    <text evidence="2">Belongs to the CorA metal ion transporter (MIT) (TC 1.A.35) family.</text>
</comment>
<evidence type="ECO:0000256" key="1">
    <source>
        <dbReference type="ARBA" id="ARBA00004651"/>
    </source>
</evidence>
<gene>
    <name evidence="13" type="ORF">DJ568_13845</name>
</gene>
<keyword evidence="3" id="KW-0813">Transport</keyword>
<comment type="catalytic activity">
    <reaction evidence="10">
        <text>Mg(2+)(in) = Mg(2+)(out)</text>
        <dbReference type="Rhea" id="RHEA:29827"/>
        <dbReference type="ChEBI" id="CHEBI:18420"/>
    </reaction>
</comment>
<dbReference type="OrthoDB" id="9803416at2"/>
<dbReference type="GO" id="GO:0005886">
    <property type="term" value="C:plasma membrane"/>
    <property type="evidence" value="ECO:0007669"/>
    <property type="project" value="UniProtKB-SubCell"/>
</dbReference>
<feature type="transmembrane region" description="Helical" evidence="12">
    <location>
        <begin position="272"/>
        <end position="292"/>
    </location>
</feature>
<dbReference type="Pfam" id="PF01544">
    <property type="entry name" value="CorA"/>
    <property type="match status" value="1"/>
</dbReference>
<dbReference type="InterPro" id="IPR045861">
    <property type="entry name" value="CorA_cytoplasmic_dom"/>
</dbReference>
<accession>A0A367GMV8</accession>
<evidence type="ECO:0000256" key="6">
    <source>
        <dbReference type="ARBA" id="ARBA00022842"/>
    </source>
</evidence>
<dbReference type="AlphaFoldDB" id="A0A367GMV8"/>
<dbReference type="GO" id="GO:0050897">
    <property type="term" value="F:cobalt ion binding"/>
    <property type="evidence" value="ECO:0007669"/>
    <property type="project" value="TreeGrafter"/>
</dbReference>
<dbReference type="GO" id="GO:0015087">
    <property type="term" value="F:cobalt ion transmembrane transporter activity"/>
    <property type="evidence" value="ECO:0007669"/>
    <property type="project" value="TreeGrafter"/>
</dbReference>
<evidence type="ECO:0000256" key="11">
    <source>
        <dbReference type="ARBA" id="ARBA00045497"/>
    </source>
</evidence>
<evidence type="ECO:0000256" key="4">
    <source>
        <dbReference type="ARBA" id="ARBA00022475"/>
    </source>
</evidence>
<comment type="subcellular location">
    <subcellularLocation>
        <location evidence="1">Cell membrane</location>
        <topology evidence="1">Multi-pass membrane protein</topology>
    </subcellularLocation>
</comment>
<dbReference type="PANTHER" id="PTHR46494">
    <property type="entry name" value="CORA FAMILY METAL ION TRANSPORTER (EUROFUNG)"/>
    <property type="match status" value="1"/>
</dbReference>
<proteinExistence type="inferred from homology"/>
<sequence>MLKQLASKSANGFDWIDISDPQHDELHETATRYNLHEELLDDSLQSDHLPKYETMRDYVFMIFRIHTESKAMEADTVQLLTHKIAIFYSKEFIVTIHRKPHALIDTLAALVTEGQCTGSFHLLNNIIKACLLTYDAPSRDLSRGLEYYEEQIFLRTRKVPLLKGMYFLKRKVDLIRRMLILSYDIIDNIDAEQGDVNTRDTRDLYIRLQNIYDALSDNINHLLSLYFNVSAQRTNDTVRILTVFSVFFMPLTFIVGIYGMNFEYMPELQQKWAYPTVLGVMAVIVLLIYLWFRRKGWL</sequence>
<dbReference type="CDD" id="cd12832">
    <property type="entry name" value="TmCorA-like_u3"/>
    <property type="match status" value="1"/>
</dbReference>
<keyword evidence="14" id="KW-1185">Reference proteome</keyword>
<keyword evidence="4" id="KW-1003">Cell membrane</keyword>
<dbReference type="RefSeq" id="WP_114005876.1">
    <property type="nucleotide sequence ID" value="NZ_QGDC01000007.1"/>
</dbReference>
<dbReference type="Gene3D" id="3.30.460.20">
    <property type="entry name" value="CorA soluble domain-like"/>
    <property type="match status" value="1"/>
</dbReference>
<evidence type="ECO:0000256" key="8">
    <source>
        <dbReference type="ARBA" id="ARBA00023065"/>
    </source>
</evidence>
<dbReference type="Gene3D" id="1.20.58.340">
    <property type="entry name" value="Magnesium transport protein CorA, transmembrane region"/>
    <property type="match status" value="1"/>
</dbReference>
<evidence type="ECO:0000256" key="12">
    <source>
        <dbReference type="SAM" id="Phobius"/>
    </source>
</evidence>
<evidence type="ECO:0000256" key="7">
    <source>
        <dbReference type="ARBA" id="ARBA00022989"/>
    </source>
</evidence>
<keyword evidence="6" id="KW-0460">Magnesium</keyword>
<dbReference type="Proteomes" id="UP000253209">
    <property type="component" value="Unassembled WGS sequence"/>
</dbReference>
<dbReference type="GO" id="GO:0015095">
    <property type="term" value="F:magnesium ion transmembrane transporter activity"/>
    <property type="evidence" value="ECO:0007669"/>
    <property type="project" value="TreeGrafter"/>
</dbReference>
<evidence type="ECO:0000256" key="5">
    <source>
        <dbReference type="ARBA" id="ARBA00022692"/>
    </source>
</evidence>
<comment type="function">
    <text evidence="11">Mediates influx of magnesium ions. Alternates between open and closed states. Activated by low cytoplasmic Mg(2+) levels. Inactive when cytoplasmic Mg(2+) levels are high.</text>
</comment>
<keyword evidence="5 12" id="KW-0812">Transmembrane</keyword>
<keyword evidence="7 12" id="KW-1133">Transmembrane helix</keyword>
<dbReference type="GO" id="GO:0000287">
    <property type="term" value="F:magnesium ion binding"/>
    <property type="evidence" value="ECO:0007669"/>
    <property type="project" value="TreeGrafter"/>
</dbReference>
<evidence type="ECO:0000256" key="9">
    <source>
        <dbReference type="ARBA" id="ARBA00023136"/>
    </source>
</evidence>
<dbReference type="EMBL" id="QGDC01000007">
    <property type="protein sequence ID" value="RCH54365.1"/>
    <property type="molecule type" value="Genomic_DNA"/>
</dbReference>
<dbReference type="SUPFAM" id="SSF143865">
    <property type="entry name" value="CorA soluble domain-like"/>
    <property type="match status" value="1"/>
</dbReference>
<dbReference type="InterPro" id="IPR002523">
    <property type="entry name" value="MgTranspt_CorA/ZnTranspt_ZntB"/>
</dbReference>
<evidence type="ECO:0000256" key="2">
    <source>
        <dbReference type="ARBA" id="ARBA00009765"/>
    </source>
</evidence>
<keyword evidence="9 12" id="KW-0472">Membrane</keyword>
<feature type="transmembrane region" description="Helical" evidence="12">
    <location>
        <begin position="240"/>
        <end position="260"/>
    </location>
</feature>
<dbReference type="FunFam" id="1.20.58.340:FF:000004">
    <property type="entry name" value="Magnesium transport protein CorA"/>
    <property type="match status" value="1"/>
</dbReference>
<evidence type="ECO:0000313" key="13">
    <source>
        <dbReference type="EMBL" id="RCH54365.1"/>
    </source>
</evidence>
<comment type="caution">
    <text evidence="13">The sequence shown here is derived from an EMBL/GenBank/DDBJ whole genome shotgun (WGS) entry which is preliminary data.</text>
</comment>
<name>A0A367GMV8_9SPHI</name>
<keyword evidence="8" id="KW-0406">Ion transport</keyword>
<evidence type="ECO:0000256" key="3">
    <source>
        <dbReference type="ARBA" id="ARBA00022448"/>
    </source>
</evidence>
<dbReference type="PANTHER" id="PTHR46494:SF1">
    <property type="entry name" value="CORA FAMILY METAL ION TRANSPORTER (EUROFUNG)"/>
    <property type="match status" value="1"/>
</dbReference>
<protein>
    <submittedName>
        <fullName evidence="13">Magnesium transporter CorA</fullName>
    </submittedName>
</protein>
<dbReference type="InterPro" id="IPR045863">
    <property type="entry name" value="CorA_TM1_TM2"/>
</dbReference>
<dbReference type="SUPFAM" id="SSF144083">
    <property type="entry name" value="Magnesium transport protein CorA, transmembrane region"/>
    <property type="match status" value="1"/>
</dbReference>
<evidence type="ECO:0000313" key="14">
    <source>
        <dbReference type="Proteomes" id="UP000253209"/>
    </source>
</evidence>
<evidence type="ECO:0000256" key="10">
    <source>
        <dbReference type="ARBA" id="ARBA00034269"/>
    </source>
</evidence>
<organism evidence="13 14">
    <name type="scientific">Mucilaginibacter hurinus</name>
    <dbReference type="NCBI Taxonomy" id="2201324"/>
    <lineage>
        <taxon>Bacteria</taxon>
        <taxon>Pseudomonadati</taxon>
        <taxon>Bacteroidota</taxon>
        <taxon>Sphingobacteriia</taxon>
        <taxon>Sphingobacteriales</taxon>
        <taxon>Sphingobacteriaceae</taxon>
        <taxon>Mucilaginibacter</taxon>
    </lineage>
</organism>